<dbReference type="Gene3D" id="2.30.30.40">
    <property type="entry name" value="SH3 Domains"/>
    <property type="match status" value="1"/>
</dbReference>
<dbReference type="Pfam" id="PF08239">
    <property type="entry name" value="SH3_3"/>
    <property type="match status" value="1"/>
</dbReference>
<evidence type="ECO:0000313" key="3">
    <source>
        <dbReference type="Proteomes" id="UP001064087"/>
    </source>
</evidence>
<organism evidence="2 3">
    <name type="scientific">Roseovarius pelagicus</name>
    <dbReference type="NCBI Taxonomy" id="2980108"/>
    <lineage>
        <taxon>Bacteria</taxon>
        <taxon>Pseudomonadati</taxon>
        <taxon>Pseudomonadota</taxon>
        <taxon>Alphaproteobacteria</taxon>
        <taxon>Rhodobacterales</taxon>
        <taxon>Roseobacteraceae</taxon>
        <taxon>Roseovarius</taxon>
    </lineage>
</organism>
<gene>
    <name evidence="2" type="ORF">N7U68_07385</name>
</gene>
<evidence type="ECO:0000313" key="2">
    <source>
        <dbReference type="EMBL" id="UXX84455.1"/>
    </source>
</evidence>
<accession>A0ABY6DL09</accession>
<proteinExistence type="predicted"/>
<evidence type="ECO:0000259" key="1">
    <source>
        <dbReference type="PROSITE" id="PS51781"/>
    </source>
</evidence>
<dbReference type="PROSITE" id="PS51781">
    <property type="entry name" value="SH3B"/>
    <property type="match status" value="1"/>
</dbReference>
<protein>
    <submittedName>
        <fullName evidence="2">SH3 domain-containing protein</fullName>
    </submittedName>
</protein>
<feature type="domain" description="SH3b" evidence="1">
    <location>
        <begin position="160"/>
        <end position="224"/>
    </location>
</feature>
<reference evidence="2" key="1">
    <citation type="submission" date="2022-10" db="EMBL/GenBank/DDBJ databases">
        <title>Roseovarius pelagicus sp. nov., isolated from Arctic seawater.</title>
        <authorList>
            <person name="Hong Y.W."/>
            <person name="Hwang C.Y."/>
        </authorList>
    </citation>
    <scope>NUCLEOTIDE SEQUENCE</scope>
    <source>
        <strain evidence="2">HL-MP18</strain>
    </source>
</reference>
<keyword evidence="3" id="KW-1185">Reference proteome</keyword>
<dbReference type="RefSeq" id="WP_165196836.1">
    <property type="nucleotide sequence ID" value="NZ_CP106738.1"/>
</dbReference>
<dbReference type="SMART" id="SM00287">
    <property type="entry name" value="SH3b"/>
    <property type="match status" value="1"/>
</dbReference>
<sequence>MWRFILLTFAFLGFAFYHLSGGADYAPRADSLQVAFQNKSFFAQPKPAQPRARQVASADTKTKLTPRLIQQKREAVQAAHDAREARKEARYLQAQEATRFKVTLAAASPAKSVFNPEPIKEMGLSGVGAFSGGTLARDVTGVIGGQNGMQTGADVTPEPADIRAVTGTLVNMRNGPGTDFAQVDQLSQGMQVEVLETAANGWVHLRALDTGQTGWMADWLVTAAAQ</sequence>
<dbReference type="InterPro" id="IPR003646">
    <property type="entry name" value="SH3-like_bac-type"/>
</dbReference>
<dbReference type="EMBL" id="CP106738">
    <property type="protein sequence ID" value="UXX84455.1"/>
    <property type="molecule type" value="Genomic_DNA"/>
</dbReference>
<dbReference type="Proteomes" id="UP001064087">
    <property type="component" value="Chromosome"/>
</dbReference>
<name>A0ABY6DL09_9RHOB</name>